<dbReference type="EMBL" id="QKRB01000032">
    <property type="protein sequence ID" value="PZD97034.1"/>
    <property type="molecule type" value="Genomic_DNA"/>
</dbReference>
<feature type="transmembrane region" description="Helical" evidence="1">
    <location>
        <begin position="33"/>
        <end position="53"/>
    </location>
</feature>
<reference evidence="2 3" key="1">
    <citation type="submission" date="2018-06" db="EMBL/GenBank/DDBJ databases">
        <title>Paenibacillus imtechensis sp. nov.</title>
        <authorList>
            <person name="Pinnaka A.K."/>
            <person name="Singh H."/>
            <person name="Kaur M."/>
        </authorList>
    </citation>
    <scope>NUCLEOTIDE SEQUENCE [LARGE SCALE GENOMIC DNA]</scope>
    <source>
        <strain evidence="2 3">SMB1</strain>
    </source>
</reference>
<dbReference type="AlphaFoldDB" id="A0A2W1LR82"/>
<dbReference type="Proteomes" id="UP000249522">
    <property type="component" value="Unassembled WGS sequence"/>
</dbReference>
<organism evidence="2 3">
    <name type="scientific">Paenibacillus sambharensis</name>
    <dbReference type="NCBI Taxonomy" id="1803190"/>
    <lineage>
        <taxon>Bacteria</taxon>
        <taxon>Bacillati</taxon>
        <taxon>Bacillota</taxon>
        <taxon>Bacilli</taxon>
        <taxon>Bacillales</taxon>
        <taxon>Paenibacillaceae</taxon>
        <taxon>Paenibacillus</taxon>
    </lineage>
</organism>
<keyword evidence="1" id="KW-0812">Transmembrane</keyword>
<name>A0A2W1LR82_9BACL</name>
<accession>A0A2W1LR82</accession>
<protein>
    <submittedName>
        <fullName evidence="2">Uncharacterized protein</fullName>
    </submittedName>
</protein>
<gene>
    <name evidence="2" type="ORF">DNH61_04740</name>
</gene>
<keyword evidence="1" id="KW-1133">Transmembrane helix</keyword>
<evidence type="ECO:0000256" key="1">
    <source>
        <dbReference type="SAM" id="Phobius"/>
    </source>
</evidence>
<keyword evidence="1" id="KW-0472">Membrane</keyword>
<dbReference type="RefSeq" id="WP_111145531.1">
    <property type="nucleotide sequence ID" value="NZ_QKRB01000032.1"/>
</dbReference>
<comment type="caution">
    <text evidence="2">The sequence shown here is derived from an EMBL/GenBank/DDBJ whole genome shotgun (WGS) entry which is preliminary data.</text>
</comment>
<sequence>MLKGWRFPIAGILIVGAAAAGAPLLGLSDYGRTIPMFILFVLFVGALQLLEWLKDRRRGR</sequence>
<feature type="transmembrane region" description="Helical" evidence="1">
    <location>
        <begin position="7"/>
        <end position="27"/>
    </location>
</feature>
<dbReference type="OrthoDB" id="2646340at2"/>
<proteinExistence type="predicted"/>
<evidence type="ECO:0000313" key="2">
    <source>
        <dbReference type="EMBL" id="PZD97034.1"/>
    </source>
</evidence>
<evidence type="ECO:0000313" key="3">
    <source>
        <dbReference type="Proteomes" id="UP000249522"/>
    </source>
</evidence>
<keyword evidence="3" id="KW-1185">Reference proteome</keyword>